<dbReference type="InterPro" id="IPR004330">
    <property type="entry name" value="FAR1_DNA_bnd_dom"/>
</dbReference>
<dbReference type="STRING" id="35608.A0A2U1LN84"/>
<organism evidence="2 3">
    <name type="scientific">Artemisia annua</name>
    <name type="common">Sweet wormwood</name>
    <dbReference type="NCBI Taxonomy" id="35608"/>
    <lineage>
        <taxon>Eukaryota</taxon>
        <taxon>Viridiplantae</taxon>
        <taxon>Streptophyta</taxon>
        <taxon>Embryophyta</taxon>
        <taxon>Tracheophyta</taxon>
        <taxon>Spermatophyta</taxon>
        <taxon>Magnoliopsida</taxon>
        <taxon>eudicotyledons</taxon>
        <taxon>Gunneridae</taxon>
        <taxon>Pentapetalae</taxon>
        <taxon>asterids</taxon>
        <taxon>campanulids</taxon>
        <taxon>Asterales</taxon>
        <taxon>Asteraceae</taxon>
        <taxon>Asteroideae</taxon>
        <taxon>Anthemideae</taxon>
        <taxon>Artemisiinae</taxon>
        <taxon>Artemisia</taxon>
    </lineage>
</organism>
<feature type="domain" description="FAR1" evidence="1">
    <location>
        <begin position="51"/>
        <end position="139"/>
    </location>
</feature>
<dbReference type="OrthoDB" id="751756at2759"/>
<dbReference type="Proteomes" id="UP000245207">
    <property type="component" value="Unassembled WGS sequence"/>
</dbReference>
<dbReference type="PANTHER" id="PTHR47718:SF7">
    <property type="entry name" value="PROTEIN FAR1-RELATED SEQUENCE"/>
    <property type="match status" value="1"/>
</dbReference>
<protein>
    <submittedName>
        <fullName evidence="2">FAR1 DNA binding domain, FHY3/FAR1 family</fullName>
    </submittedName>
</protein>
<dbReference type="EMBL" id="PKPP01008523">
    <property type="protein sequence ID" value="PWA50461.1"/>
    <property type="molecule type" value="Genomic_DNA"/>
</dbReference>
<reference evidence="2 3" key="1">
    <citation type="journal article" date="2018" name="Mol. Plant">
        <title>The genome of Artemisia annua provides insight into the evolution of Asteraceae family and artemisinin biosynthesis.</title>
        <authorList>
            <person name="Shen Q."/>
            <person name="Zhang L."/>
            <person name="Liao Z."/>
            <person name="Wang S."/>
            <person name="Yan T."/>
            <person name="Shi P."/>
            <person name="Liu M."/>
            <person name="Fu X."/>
            <person name="Pan Q."/>
            <person name="Wang Y."/>
            <person name="Lv Z."/>
            <person name="Lu X."/>
            <person name="Zhang F."/>
            <person name="Jiang W."/>
            <person name="Ma Y."/>
            <person name="Chen M."/>
            <person name="Hao X."/>
            <person name="Li L."/>
            <person name="Tang Y."/>
            <person name="Lv G."/>
            <person name="Zhou Y."/>
            <person name="Sun X."/>
            <person name="Brodelius P.E."/>
            <person name="Rose J.K.C."/>
            <person name="Tang K."/>
        </authorList>
    </citation>
    <scope>NUCLEOTIDE SEQUENCE [LARGE SCALE GENOMIC DNA]</scope>
    <source>
        <strain evidence="3">cv. Huhao1</strain>
        <tissue evidence="2">Leaf</tissue>
    </source>
</reference>
<comment type="caution">
    <text evidence="2">The sequence shown here is derived from an EMBL/GenBank/DDBJ whole genome shotgun (WGS) entry which is preliminary data.</text>
</comment>
<gene>
    <name evidence="2" type="ORF">CTI12_AA306960</name>
</gene>
<accession>A0A2U1LN84</accession>
<proteinExistence type="predicted"/>
<evidence type="ECO:0000259" key="1">
    <source>
        <dbReference type="Pfam" id="PF03101"/>
    </source>
</evidence>
<dbReference type="PANTHER" id="PTHR47718">
    <property type="entry name" value="OS01G0519700 PROTEIN"/>
    <property type="match status" value="1"/>
</dbReference>
<evidence type="ECO:0000313" key="3">
    <source>
        <dbReference type="Proteomes" id="UP000245207"/>
    </source>
</evidence>
<evidence type="ECO:0000313" key="2">
    <source>
        <dbReference type="EMBL" id="PWA50461.1"/>
    </source>
</evidence>
<dbReference type="Pfam" id="PF03101">
    <property type="entry name" value="FAR1"/>
    <property type="match status" value="1"/>
</dbReference>
<dbReference type="AlphaFoldDB" id="A0A2U1LN84"/>
<keyword evidence="3" id="KW-1185">Reference proteome</keyword>
<name>A0A2U1LN84_ARTAN</name>
<sequence length="401" mass="46274">MKVNILCDDIDNNCYLVNDEEDETDPTNAFDQSIRYSILGKTFENLDVAYDFYNGYGLSKGFGIRKNQVHRRKKTNEIYRRIFVCNKQGFKDMNDKRHLGDNVKRCCITRTGCEAMMQVTLLHGQWVVDKFISEHNHPFDLPSHVLKQRSHSMFHRSHECKDVVTLLSNASMKPSEITKVVNAFRGNEEDNLTRVQCSNIQWQQNVIHAKFMKYSGKNGRQVLIAGTKRNMENWEVVECKVSSEFFASCSYAKFETFGILCKHILYIMRRKLFTAIPSHYILPRWTMKAIDLVGSTGTEWRGNNDDATNEVSLLTLWSLRAKFTKLLEDGRDSILEIKKLDNTLNGLLEEQTKRKKARVELNTNSSSCIPSVTQVDMSQHIYVSDPLIPVTTKGVQRLPHE</sequence>